<proteinExistence type="predicted"/>
<evidence type="ECO:0000313" key="2">
    <source>
        <dbReference type="Proteomes" id="UP001631969"/>
    </source>
</evidence>
<comment type="caution">
    <text evidence="1">The sequence shown here is derived from an EMBL/GenBank/DDBJ whole genome shotgun (WGS) entry which is preliminary data.</text>
</comment>
<protein>
    <submittedName>
        <fullName evidence="1">CueP family metal-binding protein</fullName>
    </submittedName>
</protein>
<dbReference type="EMBL" id="JBJURJ010000005">
    <property type="protein sequence ID" value="MFM9328603.1"/>
    <property type="molecule type" value="Genomic_DNA"/>
</dbReference>
<organism evidence="1 2">
    <name type="scientific">Paenibacillus mesotrionivorans</name>
    <dbReference type="NCBI Taxonomy" id="3160968"/>
    <lineage>
        <taxon>Bacteria</taxon>
        <taxon>Bacillati</taxon>
        <taxon>Bacillota</taxon>
        <taxon>Bacilli</taxon>
        <taxon>Bacillales</taxon>
        <taxon>Paenibacillaceae</taxon>
        <taxon>Paenibacillus</taxon>
    </lineage>
</organism>
<dbReference type="Proteomes" id="UP001631969">
    <property type="component" value="Unassembled WGS sequence"/>
</dbReference>
<accession>A0ACC7NV61</accession>
<gene>
    <name evidence="1" type="ORF">ACI1P1_09915</name>
</gene>
<name>A0ACC7NV61_9BACL</name>
<reference evidence="1" key="1">
    <citation type="submission" date="2024-12" db="EMBL/GenBank/DDBJ databases">
        <authorList>
            <person name="Wu N."/>
        </authorList>
    </citation>
    <scope>NUCLEOTIDE SEQUENCE</scope>
    <source>
        <strain evidence="1">P15</strain>
    </source>
</reference>
<sequence>MKKSLILLVLVFAAACSGKSDPAAAPASPNGEKTKQMIEEFSSAKRTAKSVSAKTSELVVVENDGSQTTYPMPKDEFYLSIAPFVEHTHNCYNHNLATCKGELANKTVHVNVKDASGKVLVDKEVQTYQNGFLDLWVPRGEKVKVKVDYDGKSSEELLTTNENDRTCVTTMKLS</sequence>
<keyword evidence="2" id="KW-1185">Reference proteome</keyword>
<evidence type="ECO:0000313" key="1">
    <source>
        <dbReference type="EMBL" id="MFM9328603.1"/>
    </source>
</evidence>